<dbReference type="Proteomes" id="UP000186524">
    <property type="component" value="Unassembled WGS sequence"/>
</dbReference>
<name>A0A1Q5P0B7_9BACI</name>
<dbReference type="AlphaFoldDB" id="A0A1Q5P0B7"/>
<comment type="caution">
    <text evidence="1">The sequence shown here is derived from an EMBL/GenBank/DDBJ whole genome shotgun (WGS) entry which is preliminary data.</text>
</comment>
<evidence type="ECO:0000313" key="1">
    <source>
        <dbReference type="EMBL" id="OKL35709.1"/>
    </source>
</evidence>
<dbReference type="STRING" id="1714354.BLL40_14105"/>
<protein>
    <submittedName>
        <fullName evidence="1">Uncharacterized protein</fullName>
    </submittedName>
</protein>
<dbReference type="RefSeq" id="WP_073712508.1">
    <property type="nucleotide sequence ID" value="NZ_MRWQ01000014.1"/>
</dbReference>
<dbReference type="OrthoDB" id="2476454at2"/>
<evidence type="ECO:0000313" key="2">
    <source>
        <dbReference type="Proteomes" id="UP000186524"/>
    </source>
</evidence>
<keyword evidence="2" id="KW-1185">Reference proteome</keyword>
<gene>
    <name evidence="1" type="ORF">BLL40_14105</name>
</gene>
<accession>A0A1Q5P0B7</accession>
<dbReference type="EMBL" id="MRWQ01000014">
    <property type="protein sequence ID" value="OKL35709.1"/>
    <property type="molecule type" value="Genomic_DNA"/>
</dbReference>
<organism evidence="1 2">
    <name type="scientific">Domibacillus mangrovi</name>
    <dbReference type="NCBI Taxonomy" id="1714354"/>
    <lineage>
        <taxon>Bacteria</taxon>
        <taxon>Bacillati</taxon>
        <taxon>Bacillota</taxon>
        <taxon>Bacilli</taxon>
        <taxon>Bacillales</taxon>
        <taxon>Bacillaceae</taxon>
        <taxon>Domibacillus</taxon>
    </lineage>
</organism>
<proteinExistence type="predicted"/>
<sequence length="79" mass="8917">MRKQIYRPAQQVLKRQQSITQQPFDQEFGNIPDLASIMEPGYAGTDPAEVQQEIASDVARGVGAMTSREAGHLRFRSRR</sequence>
<reference evidence="1 2" key="1">
    <citation type="submission" date="2016-12" db="EMBL/GenBank/DDBJ databases">
        <title>Domibacillus sp. SAOS 44 whole genome sequencing.</title>
        <authorList>
            <person name="Verma A."/>
            <person name="Krishnamurthi S."/>
        </authorList>
    </citation>
    <scope>NUCLEOTIDE SEQUENCE [LARGE SCALE GENOMIC DNA]</scope>
    <source>
        <strain evidence="1 2">SAOS 44</strain>
    </source>
</reference>